<accession>A0A5R8KJA3</accession>
<evidence type="ECO:0000256" key="4">
    <source>
        <dbReference type="ARBA" id="ARBA00022741"/>
    </source>
</evidence>
<name>A0A5R8KJA3_9BACT</name>
<organism evidence="7 8">
    <name type="scientific">Phragmitibacter flavus</name>
    <dbReference type="NCBI Taxonomy" id="2576071"/>
    <lineage>
        <taxon>Bacteria</taxon>
        <taxon>Pseudomonadati</taxon>
        <taxon>Verrucomicrobiota</taxon>
        <taxon>Verrucomicrobiia</taxon>
        <taxon>Verrucomicrobiales</taxon>
        <taxon>Verrucomicrobiaceae</taxon>
        <taxon>Phragmitibacter</taxon>
    </lineage>
</organism>
<evidence type="ECO:0000256" key="2">
    <source>
        <dbReference type="ARBA" id="ARBA00022649"/>
    </source>
</evidence>
<keyword evidence="2" id="KW-1277">Toxin-antitoxin system</keyword>
<reference evidence="7 8" key="1">
    <citation type="submission" date="2019-05" db="EMBL/GenBank/DDBJ databases">
        <title>Verrucobacter flavum gen. nov., sp. nov. a new member of the family Verrucomicrobiaceae.</title>
        <authorList>
            <person name="Szuroczki S."/>
            <person name="Abbaszade G."/>
            <person name="Szabo A."/>
            <person name="Felfoldi T."/>
            <person name="Schumann P."/>
            <person name="Boka K."/>
            <person name="Keki Z."/>
            <person name="Toumi M."/>
            <person name="Toth E."/>
        </authorList>
    </citation>
    <scope>NUCLEOTIDE SEQUENCE [LARGE SCALE GENOMIC DNA]</scope>
    <source>
        <strain evidence="7 8">MG-N-17</strain>
    </source>
</reference>
<dbReference type="GO" id="GO:0000166">
    <property type="term" value="F:nucleotide binding"/>
    <property type="evidence" value="ECO:0007669"/>
    <property type="project" value="UniProtKB-KW"/>
</dbReference>
<keyword evidence="3" id="KW-0540">Nuclease</keyword>
<gene>
    <name evidence="7" type="ORF">FEM03_03345</name>
</gene>
<keyword evidence="4" id="KW-0547">Nucleotide-binding</keyword>
<evidence type="ECO:0000256" key="6">
    <source>
        <dbReference type="ARBA" id="ARBA00024207"/>
    </source>
</evidence>
<evidence type="ECO:0000256" key="1">
    <source>
        <dbReference type="ARBA" id="ARBA00022553"/>
    </source>
</evidence>
<comment type="caution">
    <text evidence="7">The sequence shown here is derived from an EMBL/GenBank/DDBJ whole genome shotgun (WGS) entry which is preliminary data.</text>
</comment>
<dbReference type="Pfam" id="PF01934">
    <property type="entry name" value="HepT-like"/>
    <property type="match status" value="1"/>
</dbReference>
<dbReference type="PANTHER" id="PTHR34139:SF1">
    <property type="entry name" value="RNASE MJ1380-RELATED"/>
    <property type="match status" value="1"/>
</dbReference>
<dbReference type="RefSeq" id="WP_138084762.1">
    <property type="nucleotide sequence ID" value="NZ_VAUV01000002.1"/>
</dbReference>
<dbReference type="InterPro" id="IPR037038">
    <property type="entry name" value="HepT-like_sf"/>
</dbReference>
<evidence type="ECO:0000313" key="8">
    <source>
        <dbReference type="Proteomes" id="UP000306196"/>
    </source>
</evidence>
<keyword evidence="5" id="KW-0378">Hydrolase</keyword>
<dbReference type="GO" id="GO:0110001">
    <property type="term" value="C:toxin-antitoxin complex"/>
    <property type="evidence" value="ECO:0007669"/>
    <property type="project" value="InterPro"/>
</dbReference>
<keyword evidence="8" id="KW-1185">Reference proteome</keyword>
<dbReference type="AlphaFoldDB" id="A0A5R8KJA3"/>
<protein>
    <submittedName>
        <fullName evidence="7">DUF86 domain-containing protein</fullName>
    </submittedName>
</protein>
<comment type="similarity">
    <text evidence="6">Belongs to the HepT RNase toxin family.</text>
</comment>
<evidence type="ECO:0000256" key="3">
    <source>
        <dbReference type="ARBA" id="ARBA00022722"/>
    </source>
</evidence>
<dbReference type="GO" id="GO:0016787">
    <property type="term" value="F:hydrolase activity"/>
    <property type="evidence" value="ECO:0007669"/>
    <property type="project" value="UniProtKB-KW"/>
</dbReference>
<proteinExistence type="inferred from homology"/>
<evidence type="ECO:0000313" key="7">
    <source>
        <dbReference type="EMBL" id="TLD72406.1"/>
    </source>
</evidence>
<dbReference type="InterPro" id="IPR008201">
    <property type="entry name" value="HepT-like"/>
</dbReference>
<dbReference type="PANTHER" id="PTHR34139">
    <property type="entry name" value="UPF0331 PROTEIN MJ0127"/>
    <property type="match status" value="1"/>
</dbReference>
<dbReference type="GO" id="GO:0004540">
    <property type="term" value="F:RNA nuclease activity"/>
    <property type="evidence" value="ECO:0007669"/>
    <property type="project" value="InterPro"/>
</dbReference>
<dbReference type="OrthoDB" id="9810538at2"/>
<sequence>MKPARGDSSRLQDILEAIEAIERHPVKDRPAFDSDELLRFFVLKHIEILGEAIFKLSTELKDRHPQVPWNKVEKTRHILVHDYFDVNWDIVWRIMEQHLPSLKHEVQKVMKFEGFKSA</sequence>
<dbReference type="Proteomes" id="UP000306196">
    <property type="component" value="Unassembled WGS sequence"/>
</dbReference>
<evidence type="ECO:0000256" key="5">
    <source>
        <dbReference type="ARBA" id="ARBA00022801"/>
    </source>
</evidence>
<dbReference type="InterPro" id="IPR051813">
    <property type="entry name" value="HepT_RNase_toxin"/>
</dbReference>
<dbReference type="Gene3D" id="1.20.120.580">
    <property type="entry name" value="bsu32300-like"/>
    <property type="match status" value="1"/>
</dbReference>
<keyword evidence="1" id="KW-0597">Phosphoprotein</keyword>
<dbReference type="EMBL" id="VAUV01000002">
    <property type="protein sequence ID" value="TLD72406.1"/>
    <property type="molecule type" value="Genomic_DNA"/>
</dbReference>